<keyword evidence="1" id="KW-0732">Signal</keyword>
<protein>
    <recommendedName>
        <fullName evidence="4">Lipoprotein</fullName>
    </recommendedName>
</protein>
<organism evidence="2 3">
    <name type="scientific">Terriglobus saanensis (strain ATCC BAA-1853 / DSM 23119 / SP1PR4)</name>
    <dbReference type="NCBI Taxonomy" id="401053"/>
    <lineage>
        <taxon>Bacteria</taxon>
        <taxon>Pseudomonadati</taxon>
        <taxon>Acidobacteriota</taxon>
        <taxon>Terriglobia</taxon>
        <taxon>Terriglobales</taxon>
        <taxon>Acidobacteriaceae</taxon>
        <taxon>Terriglobus</taxon>
    </lineage>
</organism>
<dbReference type="HOGENOM" id="CLU_1805225_0_0_0"/>
<proteinExistence type="predicted"/>
<feature type="chain" id="PRO_5003233019" description="Lipoprotein" evidence="1">
    <location>
        <begin position="22"/>
        <end position="143"/>
    </location>
</feature>
<evidence type="ECO:0000313" key="2">
    <source>
        <dbReference type="EMBL" id="ADV82943.1"/>
    </source>
</evidence>
<evidence type="ECO:0008006" key="4">
    <source>
        <dbReference type="Google" id="ProtNLM"/>
    </source>
</evidence>
<gene>
    <name evidence="2" type="ordered locus">AciPR4_2141</name>
</gene>
<dbReference type="STRING" id="401053.AciPR4_2141"/>
<dbReference type="EMBL" id="CP002467">
    <property type="protein sequence ID" value="ADV82943.1"/>
    <property type="molecule type" value="Genomic_DNA"/>
</dbReference>
<dbReference type="Proteomes" id="UP000006844">
    <property type="component" value="Chromosome"/>
</dbReference>
<feature type="signal peptide" evidence="1">
    <location>
        <begin position="1"/>
        <end position="21"/>
    </location>
</feature>
<keyword evidence="3" id="KW-1185">Reference proteome</keyword>
<evidence type="ECO:0000256" key="1">
    <source>
        <dbReference type="SAM" id="SignalP"/>
    </source>
</evidence>
<accession>E8V8G4</accession>
<evidence type="ECO:0000313" key="3">
    <source>
        <dbReference type="Proteomes" id="UP000006844"/>
    </source>
</evidence>
<sequence length="143" mass="15686">MLRTICMAVVSFSLTACIALAQDAPKPLVLRVVDGRNGSAVVHEDVNLWYDEMDGRPIVLRTDDNGVAVLPPPLSPAVRIFVVPLESIDCRKPVTPPLAYSLRTMMDIGISAENGCGAPLVRRRSGELVLFVRGRRWYDGVNK</sequence>
<dbReference type="PROSITE" id="PS51257">
    <property type="entry name" value="PROKAR_LIPOPROTEIN"/>
    <property type="match status" value="1"/>
</dbReference>
<dbReference type="KEGG" id="tsa:AciPR4_2141"/>
<dbReference type="OrthoDB" id="120013at2"/>
<reference evidence="2 3" key="1">
    <citation type="journal article" date="2012" name="Stand. Genomic Sci.">
        <title>Complete genome sequence of Terriglobus saanensis type strain SP1PR4(T), an Acidobacteria from tundra soil.</title>
        <authorList>
            <person name="Rawat S.R."/>
            <person name="Mannisto M.K."/>
            <person name="Starovoytov V."/>
            <person name="Goodwin L."/>
            <person name="Nolan M."/>
            <person name="Hauser L."/>
            <person name="Land M."/>
            <person name="Davenport K.W."/>
            <person name="Woyke T."/>
            <person name="Haggblom M.M."/>
        </authorList>
    </citation>
    <scope>NUCLEOTIDE SEQUENCE</scope>
    <source>
        <strain evidence="3">ATCC BAA-1853 / DSM 23119 / SP1PR4</strain>
    </source>
</reference>
<dbReference type="AlphaFoldDB" id="E8V8G4"/>
<name>E8V8G4_TERSS</name>